<dbReference type="Pfam" id="PF01590">
    <property type="entry name" value="GAF"/>
    <property type="match status" value="1"/>
</dbReference>
<dbReference type="SMART" id="SM00283">
    <property type="entry name" value="MA"/>
    <property type="match status" value="1"/>
</dbReference>
<dbReference type="AlphaFoldDB" id="A0A2A2TK32"/>
<dbReference type="SUPFAM" id="SSF55781">
    <property type="entry name" value="GAF domain-like"/>
    <property type="match status" value="1"/>
</dbReference>
<dbReference type="SUPFAM" id="SSF58104">
    <property type="entry name" value="Methyl-accepting chemotaxis protein (MCP) signaling domain"/>
    <property type="match status" value="1"/>
</dbReference>
<feature type="compositionally biased region" description="Basic and acidic residues" evidence="5">
    <location>
        <begin position="1"/>
        <end position="10"/>
    </location>
</feature>
<dbReference type="PROSITE" id="PS50885">
    <property type="entry name" value="HAMP"/>
    <property type="match status" value="2"/>
</dbReference>
<sequence>MLNRVRDNNKNKPLHQKQNHDLKVLGRERNASTKSISEPINYDLETRGAFPLLGNINLRTKAIAFAVAISTLPIFAIAAITYLSINQSLNQEIATSHNNQANKITINLKLFIRERLQDLDFLASQDFLTNIRVRDHLSYLEKQQILQKYEKYNKFHSQIVILNLSGNVVFQSKDGTIPNQSQESYFESVLKTNQHVISQLSNTQTYFSAPVRDTVTGEIIYVIRSTVETQLFDKFLKQNRLIPDKYYVTDVSNKIFLSNDKNIVGKNVQELFAKEQLNLKNQLKNQSITNLSSSDYRGKDALFSYIPWQRETDIPDLKWNFLLITDKAILFAPQRQLLWELGLGTLATSIFAGGIAALLARRNIDKIIAVNQALKKLAQGNSQNPISLTEKDGIQSLNANINQMAEHLQDTQALKNLAIHLSSSWKPNEIYNLAVQDIRKALKVERVVIYKFDENWQGTFLAESVVAGFPCAMNVNLHDPCLVDYADKYRQGKVLAVNNIYQANLSDCYLQQLETFAVKANLVVPIIVGDKLLGLLIAHQCSQPRNWQQSETDLFEQFARLLGLALERANLLVVTENARETAENLFDEQRQQKEELQAQLMTLLEQVEGAIQGDLTVHAEVGVGEIGTVADFFNAIAENLRSLVKQVKTSAAQLNNAVAENSSSMQQLADASRIQAEEISYTLNTVGAMRNAIKTVAKSARRAAKMAHNASQTAITGSAAMDATVENIAILHDTIDETTCKVRSLGEASQQIGRVVNLINQISMQTNLLAINAGIEAARAGEGRQGFVSIAEEVAILASKSAVAAGEIEAIASSIQRETSEVVSAMESGSVQVNEGTRLVAATKDNLSEILDACRQIDDSLDEISNTTVSQVQLSQKVTTAIKNVAHISNMTSDYSQKFVRSLWDTVVVSEQLKASVEIFKVEE</sequence>
<comment type="similarity">
    <text evidence="2">Belongs to the methyl-accepting chemotaxis (MCP) protein family.</text>
</comment>
<dbReference type="SMART" id="SM00065">
    <property type="entry name" value="GAF"/>
    <property type="match status" value="1"/>
</dbReference>
<keyword evidence="6" id="KW-0812">Transmembrane</keyword>
<evidence type="ECO:0000259" key="9">
    <source>
        <dbReference type="PROSITE" id="PS50885"/>
    </source>
</evidence>
<dbReference type="Gene3D" id="3.30.450.40">
    <property type="match status" value="1"/>
</dbReference>
<proteinExistence type="inferred from homology"/>
<evidence type="ECO:0000256" key="2">
    <source>
        <dbReference type="ARBA" id="ARBA00029447"/>
    </source>
</evidence>
<feature type="domain" description="Methyl-accepting transducer" evidence="8">
    <location>
        <begin position="650"/>
        <end position="886"/>
    </location>
</feature>
<feature type="domain" description="HAMP" evidence="9">
    <location>
        <begin position="361"/>
        <end position="413"/>
    </location>
</feature>
<dbReference type="PANTHER" id="PTHR32089">
    <property type="entry name" value="METHYL-ACCEPTING CHEMOTAXIS PROTEIN MCPB"/>
    <property type="match status" value="1"/>
</dbReference>
<dbReference type="Proteomes" id="UP000218238">
    <property type="component" value="Unassembled WGS sequence"/>
</dbReference>
<keyword evidence="4" id="KW-0175">Coiled coil</keyword>
<dbReference type="PROSITE" id="PS50111">
    <property type="entry name" value="CHEMOTAXIS_TRANSDUC_2"/>
    <property type="match status" value="1"/>
</dbReference>
<dbReference type="GO" id="GO:0016020">
    <property type="term" value="C:membrane"/>
    <property type="evidence" value="ECO:0007669"/>
    <property type="project" value="InterPro"/>
</dbReference>
<dbReference type="GO" id="GO:0007165">
    <property type="term" value="P:signal transduction"/>
    <property type="evidence" value="ECO:0007669"/>
    <property type="project" value="UniProtKB-KW"/>
</dbReference>
<feature type="transmembrane region" description="Helical" evidence="6">
    <location>
        <begin position="62"/>
        <end position="85"/>
    </location>
</feature>
<feature type="coiled-coil region" evidence="4">
    <location>
        <begin position="575"/>
        <end position="613"/>
    </location>
</feature>
<dbReference type="Gene3D" id="3.30.450.20">
    <property type="entry name" value="PAS domain"/>
    <property type="match status" value="1"/>
</dbReference>
<evidence type="ECO:0000256" key="3">
    <source>
        <dbReference type="PROSITE-ProRule" id="PRU00284"/>
    </source>
</evidence>
<reference evidence="10 11" key="1">
    <citation type="submission" date="2017-08" db="EMBL/GenBank/DDBJ databases">
        <title>Draft genome sequence of filamentous cyanobacterium Calothrix elsteri CCALA 953.</title>
        <authorList>
            <person name="Gagunashvili A.N."/>
            <person name="Elster J."/>
            <person name="Andresson O.S."/>
        </authorList>
    </citation>
    <scope>NUCLEOTIDE SEQUENCE [LARGE SCALE GENOMIC DNA]</scope>
    <source>
        <strain evidence="10 11">CCALA 953</strain>
    </source>
</reference>
<organism evidence="10 11">
    <name type="scientific">Brunnivagina elsteri CCALA 953</name>
    <dbReference type="NCBI Taxonomy" id="987040"/>
    <lineage>
        <taxon>Bacteria</taxon>
        <taxon>Bacillati</taxon>
        <taxon>Cyanobacteriota</taxon>
        <taxon>Cyanophyceae</taxon>
        <taxon>Nostocales</taxon>
        <taxon>Calotrichaceae</taxon>
        <taxon>Brunnivagina</taxon>
    </lineage>
</organism>
<evidence type="ECO:0000313" key="11">
    <source>
        <dbReference type="Proteomes" id="UP000218238"/>
    </source>
</evidence>
<evidence type="ECO:0000256" key="6">
    <source>
        <dbReference type="SAM" id="Phobius"/>
    </source>
</evidence>
<dbReference type="CDD" id="cd11386">
    <property type="entry name" value="MCP_signal"/>
    <property type="match status" value="1"/>
</dbReference>
<feature type="region of interest" description="Disordered" evidence="5">
    <location>
        <begin position="1"/>
        <end position="21"/>
    </location>
</feature>
<evidence type="ECO:0000259" key="8">
    <source>
        <dbReference type="PROSITE" id="PS50111"/>
    </source>
</evidence>
<dbReference type="InterPro" id="IPR004089">
    <property type="entry name" value="MCPsignal_dom"/>
</dbReference>
<dbReference type="InterPro" id="IPR003660">
    <property type="entry name" value="HAMP_dom"/>
</dbReference>
<protein>
    <submittedName>
        <fullName evidence="10">Chemotaxis protein</fullName>
    </submittedName>
</protein>
<dbReference type="PROSITE" id="PS50046">
    <property type="entry name" value="PHYTOCHROME_2"/>
    <property type="match status" value="1"/>
</dbReference>
<keyword evidence="11" id="KW-1185">Reference proteome</keyword>
<dbReference type="InterPro" id="IPR029016">
    <property type="entry name" value="GAF-like_dom_sf"/>
</dbReference>
<evidence type="ECO:0000259" key="7">
    <source>
        <dbReference type="PROSITE" id="PS50046"/>
    </source>
</evidence>
<comment type="caution">
    <text evidence="10">The sequence shown here is derived from an EMBL/GenBank/DDBJ whole genome shotgun (WGS) entry which is preliminary data.</text>
</comment>
<feature type="domain" description="HAMP" evidence="9">
    <location>
        <begin position="594"/>
        <end position="645"/>
    </location>
</feature>
<evidence type="ECO:0000256" key="4">
    <source>
        <dbReference type="SAM" id="Coils"/>
    </source>
</evidence>
<dbReference type="Gene3D" id="1.10.287.950">
    <property type="entry name" value="Methyl-accepting chemotaxis protein"/>
    <property type="match status" value="1"/>
</dbReference>
<keyword evidence="6" id="KW-0472">Membrane</keyword>
<dbReference type="InterPro" id="IPR016132">
    <property type="entry name" value="Phyto_chromo_attachment"/>
</dbReference>
<dbReference type="Pfam" id="PF00015">
    <property type="entry name" value="MCPsignal"/>
    <property type="match status" value="1"/>
</dbReference>
<keyword evidence="1 3" id="KW-0807">Transducer</keyword>
<keyword evidence="6" id="KW-1133">Transmembrane helix</keyword>
<dbReference type="InterPro" id="IPR003018">
    <property type="entry name" value="GAF"/>
</dbReference>
<evidence type="ECO:0000256" key="5">
    <source>
        <dbReference type="SAM" id="MobiDB-lite"/>
    </source>
</evidence>
<dbReference type="PANTHER" id="PTHR32089:SF114">
    <property type="entry name" value="METHYL-ACCEPTING CHEMOTAXIS PROTEIN MCPB"/>
    <property type="match status" value="1"/>
</dbReference>
<dbReference type="OrthoDB" id="419276at2"/>
<evidence type="ECO:0000313" key="10">
    <source>
        <dbReference type="EMBL" id="PAX56560.1"/>
    </source>
</evidence>
<evidence type="ECO:0000256" key="1">
    <source>
        <dbReference type="ARBA" id="ARBA00023224"/>
    </source>
</evidence>
<dbReference type="Gene3D" id="6.10.340.10">
    <property type="match status" value="1"/>
</dbReference>
<accession>A0A2A2TK32</accession>
<gene>
    <name evidence="10" type="ORF">CK510_09975</name>
</gene>
<dbReference type="EMBL" id="NTFS01000084">
    <property type="protein sequence ID" value="PAX56560.1"/>
    <property type="molecule type" value="Genomic_DNA"/>
</dbReference>
<name>A0A2A2TK32_9CYAN</name>
<feature type="domain" description="Phytochrome chromophore attachment site" evidence="7">
    <location>
        <begin position="426"/>
        <end position="561"/>
    </location>
</feature>
<dbReference type="RefSeq" id="WP_095721553.1">
    <property type="nucleotide sequence ID" value="NZ_NTFS01000084.1"/>
</dbReference>
<dbReference type="SMART" id="SM00304">
    <property type="entry name" value="HAMP"/>
    <property type="match status" value="2"/>
</dbReference>